<dbReference type="Pfam" id="PF08761">
    <property type="entry name" value="dUTPase_2"/>
    <property type="match status" value="2"/>
</dbReference>
<reference evidence="1 2" key="1">
    <citation type="submission" date="2018-10" db="EMBL/GenBank/DDBJ databases">
        <title>Genomic Encyclopedia of Type Strains, Phase IV (KMG-IV): sequencing the most valuable type-strain genomes for metagenomic binning, comparative biology and taxonomic classification.</title>
        <authorList>
            <person name="Goeker M."/>
        </authorList>
    </citation>
    <scope>NUCLEOTIDE SEQUENCE [LARGE SCALE GENOMIC DNA]</scope>
    <source>
        <strain evidence="1 2">DSM 20549</strain>
    </source>
</reference>
<evidence type="ECO:0000313" key="2">
    <source>
        <dbReference type="Proteomes" id="UP000280791"/>
    </source>
</evidence>
<dbReference type="PIRSF" id="PIRSF030140">
    <property type="entry name" value="UCP030140"/>
    <property type="match status" value="1"/>
</dbReference>
<accession>A0A497YK84</accession>
<evidence type="ECO:0000313" key="1">
    <source>
        <dbReference type="EMBL" id="RLJ90142.1"/>
    </source>
</evidence>
<dbReference type="EMBL" id="RCCP01000001">
    <property type="protein sequence ID" value="RLJ90142.1"/>
    <property type="molecule type" value="Genomic_DNA"/>
</dbReference>
<organism evidence="1 2">
    <name type="scientific">Planococcus citreus</name>
    <dbReference type="NCBI Taxonomy" id="1373"/>
    <lineage>
        <taxon>Bacteria</taxon>
        <taxon>Bacillati</taxon>
        <taxon>Bacillota</taxon>
        <taxon>Bacilli</taxon>
        <taxon>Bacillales</taxon>
        <taxon>Caryophanaceae</taxon>
        <taxon>Planococcus</taxon>
    </lineage>
</organism>
<dbReference type="InterPro" id="IPR016947">
    <property type="entry name" value="UCP030140"/>
</dbReference>
<dbReference type="OrthoDB" id="5506143at2"/>
<keyword evidence="2" id="KW-1185">Reference proteome</keyword>
<dbReference type="SUPFAM" id="SSF101386">
    <property type="entry name" value="all-alpha NTP pyrophosphatases"/>
    <property type="match status" value="1"/>
</dbReference>
<comment type="caution">
    <text evidence="1">The sequence shown here is derived from an EMBL/GenBank/DDBJ whole genome shotgun (WGS) entry which is preliminary data.</text>
</comment>
<protein>
    <submittedName>
        <fullName evidence="1">Dimeric dUTPase (All-alpha-NTP-PPase superfamily)</fullName>
    </submittedName>
</protein>
<sequence length="207" mass="23934">MIKGSVHVGISNLFEKQRQLDAEITEKHPAQPGEDRLKKKMLALGVELGECANEQRSWKFWSTDQEPRTEVRESIIGHEENGEVFGSYEIKNPLLEEFVDILHFVLSIGNEMNFTEYHLLGNYFQGQLTDGEPDVTDAFLIVNEQLALLSKTYRMQRKHHSALTVYYALLLESFLELGNVLGFTEEQIVEAYEQKNQINWERQAHGY</sequence>
<dbReference type="Gene3D" id="1.10.4010.10">
    <property type="entry name" value="Type II deoxyuridine triphosphatase"/>
    <property type="match status" value="1"/>
</dbReference>
<proteinExistence type="predicted"/>
<dbReference type="AlphaFoldDB" id="A0A497YK84"/>
<dbReference type="InterPro" id="IPR014871">
    <property type="entry name" value="dUTPase/dCTP_pyrophosphatase"/>
</dbReference>
<dbReference type="CDD" id="cd11527">
    <property type="entry name" value="NTP-PPase_dUTPase"/>
    <property type="match status" value="1"/>
</dbReference>
<dbReference type="Proteomes" id="UP000280791">
    <property type="component" value="Unassembled WGS sequence"/>
</dbReference>
<name>A0A497YK84_9BACL</name>
<gene>
    <name evidence="1" type="ORF">DFR62_0284</name>
</gene>